<proteinExistence type="predicted"/>
<evidence type="ECO:0000313" key="2">
    <source>
        <dbReference type="Proteomes" id="UP000006691"/>
    </source>
</evidence>
<dbReference type="Proteomes" id="UP000006691">
    <property type="component" value="Chromosome"/>
</dbReference>
<dbReference type="AlphaFoldDB" id="F2FAJ5"/>
<sequence>MDVIKTDIRLLEIYEEWQDKLEKNEWYFSISFESITKGMTSEEAYNYLPKVIELLFKLNEDYLIWEALYFLIELYSIADTTQIHPFLESNWSELTNHIKKFNDSYAIPFKVLKNHLRITN</sequence>
<dbReference type="eggNOG" id="ENOG5032UNC">
    <property type="taxonomic scope" value="Bacteria"/>
</dbReference>
<dbReference type="KEGG" id="siv:SSIL_2339"/>
<organism evidence="1 2">
    <name type="scientific">Solibacillus silvestris (strain StLB046)</name>
    <name type="common">Bacillus silvestris</name>
    <dbReference type="NCBI Taxonomy" id="1002809"/>
    <lineage>
        <taxon>Bacteria</taxon>
        <taxon>Bacillati</taxon>
        <taxon>Bacillota</taxon>
        <taxon>Bacilli</taxon>
        <taxon>Bacillales</taxon>
        <taxon>Caryophanaceae</taxon>
        <taxon>Solibacillus</taxon>
    </lineage>
</organism>
<reference evidence="1 2" key="2">
    <citation type="journal article" date="2012" name="J. Biosci. Bioeng.">
        <title>Complete genome sequence and characterization of the N-acylhomoserine lactone-degrading gene of the potato leaf-associated Solibacillus silvestris.</title>
        <authorList>
            <person name="Morohoshi T."/>
            <person name="Tominaga Y."/>
            <person name="Someya N."/>
            <person name="Ikeda T."/>
        </authorList>
    </citation>
    <scope>NUCLEOTIDE SEQUENCE [LARGE SCALE GENOMIC DNA]</scope>
    <source>
        <strain evidence="1 2">StLB046</strain>
    </source>
</reference>
<name>F2FAJ5_SOLSS</name>
<reference evidence="2" key="1">
    <citation type="submission" date="2011-04" db="EMBL/GenBank/DDBJ databases">
        <title>Genome sequence of Solibacillus silvestris StLB046.</title>
        <authorList>
            <person name="Morohoshi T."/>
            <person name="Someya N."/>
            <person name="Ikeda T."/>
        </authorList>
    </citation>
    <scope>NUCLEOTIDE SEQUENCE [LARGE SCALE GENOMIC DNA]</scope>
    <source>
        <strain evidence="2">StLB046</strain>
    </source>
</reference>
<dbReference type="EMBL" id="AP012157">
    <property type="protein sequence ID" value="BAK16762.1"/>
    <property type="molecule type" value="Genomic_DNA"/>
</dbReference>
<protein>
    <submittedName>
        <fullName evidence="1">ABC-type transport system</fullName>
    </submittedName>
</protein>
<dbReference type="PATRIC" id="fig|1002809.3.peg.2357"/>
<accession>F2FAJ5</accession>
<keyword evidence="2" id="KW-1185">Reference proteome</keyword>
<gene>
    <name evidence="1" type="ordered locus">SSIL_2339</name>
</gene>
<dbReference type="HOGENOM" id="CLU_170436_0_0_9"/>
<evidence type="ECO:0000313" key="1">
    <source>
        <dbReference type="EMBL" id="BAK16762.1"/>
    </source>
</evidence>